<feature type="compositionally biased region" description="Gly residues" evidence="5">
    <location>
        <begin position="22"/>
        <end position="33"/>
    </location>
</feature>
<dbReference type="PANTHER" id="PTHR10241:SF25">
    <property type="entry name" value="TOMOSYN, ISOFORM C"/>
    <property type="match status" value="1"/>
</dbReference>
<feature type="compositionally biased region" description="Low complexity" evidence="5">
    <location>
        <begin position="730"/>
        <end position="742"/>
    </location>
</feature>
<feature type="region of interest" description="Disordered" evidence="5">
    <location>
        <begin position="11"/>
        <end position="43"/>
    </location>
</feature>
<dbReference type="EMBL" id="CAXLJM020000040">
    <property type="protein sequence ID" value="CAL8108816.1"/>
    <property type="molecule type" value="Genomic_DNA"/>
</dbReference>
<dbReference type="InterPro" id="IPR001680">
    <property type="entry name" value="WD40_rpt"/>
</dbReference>
<evidence type="ECO:0000256" key="4">
    <source>
        <dbReference type="ARBA" id="ARBA00022737"/>
    </source>
</evidence>
<evidence type="ECO:0000256" key="3">
    <source>
        <dbReference type="ARBA" id="ARBA00022574"/>
    </source>
</evidence>
<feature type="compositionally biased region" description="Polar residues" evidence="5">
    <location>
        <begin position="760"/>
        <end position="777"/>
    </location>
</feature>
<organism evidence="7 8">
    <name type="scientific">Orchesella dallaii</name>
    <dbReference type="NCBI Taxonomy" id="48710"/>
    <lineage>
        <taxon>Eukaryota</taxon>
        <taxon>Metazoa</taxon>
        <taxon>Ecdysozoa</taxon>
        <taxon>Arthropoda</taxon>
        <taxon>Hexapoda</taxon>
        <taxon>Collembola</taxon>
        <taxon>Entomobryomorpha</taxon>
        <taxon>Entomobryoidea</taxon>
        <taxon>Orchesellidae</taxon>
        <taxon>Orchesellinae</taxon>
        <taxon>Orchesella</taxon>
    </lineage>
</organism>
<proteinExistence type="inferred from homology"/>
<keyword evidence="4" id="KW-0677">Repeat</keyword>
<feature type="compositionally biased region" description="Low complexity" evidence="5">
    <location>
        <begin position="881"/>
        <end position="901"/>
    </location>
</feature>
<evidence type="ECO:0000313" key="7">
    <source>
        <dbReference type="EMBL" id="CAL8108816.1"/>
    </source>
</evidence>
<dbReference type="InterPro" id="IPR015943">
    <property type="entry name" value="WD40/YVTN_repeat-like_dom_sf"/>
</dbReference>
<dbReference type="InterPro" id="IPR036322">
    <property type="entry name" value="WD40_repeat_dom_sf"/>
</dbReference>
<dbReference type="SMART" id="SM00320">
    <property type="entry name" value="WD40"/>
    <property type="match status" value="7"/>
</dbReference>
<dbReference type="InterPro" id="IPR000664">
    <property type="entry name" value="Lethal2_giant"/>
</dbReference>
<evidence type="ECO:0000256" key="2">
    <source>
        <dbReference type="ARBA" id="ARBA00022483"/>
    </source>
</evidence>
<feature type="compositionally biased region" description="Polar residues" evidence="5">
    <location>
        <begin position="692"/>
        <end position="722"/>
    </location>
</feature>
<reference evidence="7 8" key="1">
    <citation type="submission" date="2024-08" db="EMBL/GenBank/DDBJ databases">
        <authorList>
            <person name="Cucini C."/>
            <person name="Frati F."/>
        </authorList>
    </citation>
    <scope>NUCLEOTIDE SEQUENCE [LARGE SCALE GENOMIC DNA]</scope>
</reference>
<sequence length="971" mass="105948">MKKFTFKGVLDGIRSRNEQPGEGPGGGGKVGGPPGAPGRPGQETSITAEIVETLRPEHFRVTKTFCHGFPYQPTSVAFDPIQRLLAIGTKCGCIRILGRPGVDCHVRHDTDLSAVLHVQFVINEAALVSATADDILHYWTFKTSKKPEVVQSLKFQRERITCLNLPFQSKWIYVGTERGNVHVVNIENFQLSGYIINWNKAIELSRKTHPGCINYLGDNPTDPNKLLIGFDSGQLVLWDLKMRTAETRFQAAEPLRSVSWHSDGKQFMCSHSDGSLTTWNTRVPIKPVGHTYPHARNTKDGKPEPCKSIQKVEWKSSRTGENFVIFSGGLTADRAGKTPSLTVIHGKTTTVLEMEHNVLDFIPVCESQWESEVQDPYAIVVLLQQDLVVIDLLTPGYPCFENPYPMDVHESPVTCCTYIADCPGDLIPALYSVGSKAIKKTGFSDKDWPIDGGQWGSTCCSYAEIIITGHADGSVKFWDASSTSLQVLYKLKTSKPFERPKNRRSTESSTSDDDPFAVQYLGLCPESRLLAVAGASCQVLVFKFRKQETISETSVLEIPIIWEVDEVTDYFTGGGGFDFAKTGDAKANLEYFVPIRVKTGPQKKPPGYQAEIVCLTPWVNGEPPGGITALAINSSYGLLSYGNESGLVIVDIVQRTCLLNMGTPDLYGTADPYQRAPKSPKRPDIYEERSPTDQVSDLVSNQSEDLLDTPHNTPKSPYNVNESVCDEEGSSSISSFRSGSMGKLPCGGTEPAATAIEPSDSATGSNLSLPKCRSTTPPGDAATKSRNRAHTWSQVKVLIKQMRANKREGQSEKKLRQTLSYPASPGGPVGPDNQSPLCSVISQSTNLTDTDTHSDPLSLTLQQSSLPAVTTPIEALTTSPSLTDNSGTSSASSSPPLSRPTNLSLDLGEQAPPVRPPRSKKKKAPIITFKEKKPKCVDLRSANVSSGSTFTNMMKKFRKNYVCVLSLSLSA</sequence>
<comment type="similarity">
    <text evidence="1">Belongs to the WD repeat L(2)GL family.</text>
</comment>
<dbReference type="InterPro" id="IPR013577">
    <property type="entry name" value="LLGL2"/>
</dbReference>
<comment type="caution">
    <text evidence="7">The sequence shown here is derived from an EMBL/GenBank/DDBJ whole genome shotgun (WGS) entry which is preliminary data.</text>
</comment>
<dbReference type="Pfam" id="PF08366">
    <property type="entry name" value="LLGL"/>
    <property type="match status" value="1"/>
</dbReference>
<dbReference type="Gene3D" id="2.130.10.10">
    <property type="entry name" value="YVTN repeat-like/Quinoprotein amine dehydrogenase"/>
    <property type="match status" value="3"/>
</dbReference>
<evidence type="ECO:0000256" key="5">
    <source>
        <dbReference type="SAM" id="MobiDB-lite"/>
    </source>
</evidence>
<gene>
    <name evidence="7" type="ORF">ODALV1_LOCUS13098</name>
</gene>
<keyword evidence="2" id="KW-0268">Exocytosis</keyword>
<feature type="compositionally biased region" description="Basic and acidic residues" evidence="5">
    <location>
        <begin position="681"/>
        <end position="691"/>
    </location>
</feature>
<evidence type="ECO:0000256" key="1">
    <source>
        <dbReference type="ARBA" id="ARBA00008070"/>
    </source>
</evidence>
<evidence type="ECO:0000313" key="8">
    <source>
        <dbReference type="Proteomes" id="UP001642540"/>
    </source>
</evidence>
<feature type="region of interest" description="Disordered" evidence="5">
    <location>
        <begin position="877"/>
        <end position="925"/>
    </location>
</feature>
<feature type="domain" description="Lethal giant larvae homologue 2" evidence="6">
    <location>
        <begin position="293"/>
        <end position="398"/>
    </location>
</feature>
<evidence type="ECO:0000259" key="6">
    <source>
        <dbReference type="Pfam" id="PF08366"/>
    </source>
</evidence>
<accession>A0ABP1QRB0</accession>
<name>A0ABP1QRB0_9HEXA</name>
<dbReference type="PANTHER" id="PTHR10241">
    <property type="entry name" value="LETHAL 2 GIANT LARVAE PROTEIN"/>
    <property type="match status" value="1"/>
</dbReference>
<dbReference type="Proteomes" id="UP001642540">
    <property type="component" value="Unassembled WGS sequence"/>
</dbReference>
<protein>
    <recommendedName>
        <fullName evidence="6">Lethal giant larvae homologue 2 domain-containing protein</fullName>
    </recommendedName>
</protein>
<keyword evidence="8" id="KW-1185">Reference proteome</keyword>
<feature type="region of interest" description="Disordered" evidence="5">
    <location>
        <begin position="668"/>
        <end position="839"/>
    </location>
</feature>
<feature type="compositionally biased region" description="Basic and acidic residues" evidence="5">
    <location>
        <begin position="805"/>
        <end position="815"/>
    </location>
</feature>
<dbReference type="PRINTS" id="PR00962">
    <property type="entry name" value="LETHAL2GIANT"/>
</dbReference>
<keyword evidence="3" id="KW-0853">WD repeat</keyword>
<dbReference type="SUPFAM" id="SSF50978">
    <property type="entry name" value="WD40 repeat-like"/>
    <property type="match status" value="1"/>
</dbReference>